<reference evidence="3 4" key="1">
    <citation type="journal article" date="2018" name="Int. J. Syst. Evol. Microbiol.">
        <title>Adhaeribacter swui sp. nov., isolated from wet mud.</title>
        <authorList>
            <person name="Kim D.U."/>
            <person name="Kim K.W."/>
            <person name="Kang M.S."/>
            <person name="Kim J.Y."/>
            <person name="Jang J.H."/>
            <person name="Kim M.K."/>
        </authorList>
    </citation>
    <scope>NUCLEOTIDE SEQUENCE [LARGE SCALE GENOMIC DNA]</scope>
    <source>
        <strain evidence="3 4">KCTC 52873</strain>
    </source>
</reference>
<dbReference type="Pfam" id="PF12796">
    <property type="entry name" value="Ank_2"/>
    <property type="match status" value="1"/>
</dbReference>
<dbReference type="InterPro" id="IPR053080">
    <property type="entry name" value="PP1_regulatory_subunit_27"/>
</dbReference>
<proteinExistence type="predicted"/>
<protein>
    <submittedName>
        <fullName evidence="3">Ankyrin repeat domain-containing protein</fullName>
    </submittedName>
</protein>
<dbReference type="SMART" id="SM00248">
    <property type="entry name" value="ANK"/>
    <property type="match status" value="2"/>
</dbReference>
<dbReference type="InterPro" id="IPR036770">
    <property type="entry name" value="Ankyrin_rpt-contain_sf"/>
</dbReference>
<dbReference type="KEGG" id="aswu:HUW51_07710"/>
<evidence type="ECO:0000313" key="4">
    <source>
        <dbReference type="Proteomes" id="UP000515237"/>
    </source>
</evidence>
<evidence type="ECO:0000256" key="2">
    <source>
        <dbReference type="SAM" id="SignalP"/>
    </source>
</evidence>
<accession>A0A7G7G634</accession>
<feature type="signal peptide" evidence="2">
    <location>
        <begin position="1"/>
        <end position="32"/>
    </location>
</feature>
<keyword evidence="1" id="KW-0040">ANK repeat</keyword>
<evidence type="ECO:0000256" key="1">
    <source>
        <dbReference type="PROSITE-ProRule" id="PRU00023"/>
    </source>
</evidence>
<keyword evidence="4" id="KW-1185">Reference proteome</keyword>
<name>A0A7G7G634_9BACT</name>
<organism evidence="3 4">
    <name type="scientific">Adhaeribacter swui</name>
    <dbReference type="NCBI Taxonomy" id="2086471"/>
    <lineage>
        <taxon>Bacteria</taxon>
        <taxon>Pseudomonadati</taxon>
        <taxon>Bacteroidota</taxon>
        <taxon>Cytophagia</taxon>
        <taxon>Cytophagales</taxon>
        <taxon>Hymenobacteraceae</taxon>
        <taxon>Adhaeribacter</taxon>
    </lineage>
</organism>
<dbReference type="AlphaFoldDB" id="A0A7G7G634"/>
<feature type="repeat" description="ANK" evidence="1">
    <location>
        <begin position="116"/>
        <end position="148"/>
    </location>
</feature>
<dbReference type="Gene3D" id="1.25.40.20">
    <property type="entry name" value="Ankyrin repeat-containing domain"/>
    <property type="match status" value="2"/>
</dbReference>
<dbReference type="PROSITE" id="PS50297">
    <property type="entry name" value="ANK_REP_REGION"/>
    <property type="match status" value="2"/>
</dbReference>
<dbReference type="Proteomes" id="UP000515237">
    <property type="component" value="Chromosome"/>
</dbReference>
<dbReference type="PROSITE" id="PS50088">
    <property type="entry name" value="ANK_REPEAT"/>
    <property type="match status" value="2"/>
</dbReference>
<dbReference type="InterPro" id="IPR002110">
    <property type="entry name" value="Ankyrin_rpt"/>
</dbReference>
<dbReference type="PANTHER" id="PTHR46899:SF3">
    <property type="entry name" value="PROTEIN PHOSPHATASE 1 REGULATORY SUBUNIT 27"/>
    <property type="match status" value="1"/>
</dbReference>
<feature type="repeat" description="ANK" evidence="1">
    <location>
        <begin position="83"/>
        <end position="115"/>
    </location>
</feature>
<dbReference type="SUPFAM" id="SSF48403">
    <property type="entry name" value="Ankyrin repeat"/>
    <property type="match status" value="1"/>
</dbReference>
<dbReference type="RefSeq" id="WP_185273396.1">
    <property type="nucleotide sequence ID" value="NZ_CP055156.1"/>
</dbReference>
<keyword evidence="2" id="KW-0732">Signal</keyword>
<dbReference type="PANTHER" id="PTHR46899">
    <property type="entry name" value="PROTEIN PHOSPHATASE 1 REGULATORY SUBUNIT 27"/>
    <property type="match status" value="1"/>
</dbReference>
<sequence>MQTQPVNLLRVATSLLFVIILLFNVSCNNAPAADQSEKATAATTNKIKPPKIDIHTAVLTGNMSALQQHIQAGTNLNEKDPFGGSSPLITATIFDKPEAAQLLLDAGADVNFKNKEGSTALHTAAFFCRPELVKMLLAKGADKTIKNSYGATALESVSAPFSEVKTAYDMMGKALSPLGLKLDYAYLEKTRPQIAALLQ</sequence>
<evidence type="ECO:0000313" key="3">
    <source>
        <dbReference type="EMBL" id="QNF32618.1"/>
    </source>
</evidence>
<gene>
    <name evidence="3" type="ORF">HUW51_07710</name>
</gene>
<feature type="chain" id="PRO_5028813880" evidence="2">
    <location>
        <begin position="33"/>
        <end position="199"/>
    </location>
</feature>
<dbReference type="EMBL" id="CP055156">
    <property type="protein sequence ID" value="QNF32618.1"/>
    <property type="molecule type" value="Genomic_DNA"/>
</dbReference>